<dbReference type="InterPro" id="IPR027417">
    <property type="entry name" value="P-loop_NTPase"/>
</dbReference>
<dbReference type="Gene3D" id="1.20.1060.20">
    <property type="match status" value="1"/>
</dbReference>
<dbReference type="Pfam" id="PF02463">
    <property type="entry name" value="SMC_N"/>
    <property type="match status" value="2"/>
</dbReference>
<dbReference type="InterPro" id="IPR036277">
    <property type="entry name" value="SMC_hinge_sf"/>
</dbReference>
<dbReference type="EMBL" id="JBHSDV010000001">
    <property type="protein sequence ID" value="MFC4387370.1"/>
    <property type="molecule type" value="Genomic_DNA"/>
</dbReference>
<evidence type="ECO:0000256" key="6">
    <source>
        <dbReference type="HAMAP-Rule" id="MF_01894"/>
    </source>
</evidence>
<reference evidence="9" key="1">
    <citation type="journal article" date="2019" name="Int. J. Syst. Evol. Microbiol.">
        <title>The Global Catalogue of Microorganisms (GCM) 10K type strain sequencing project: providing services to taxonomists for standard genome sequencing and annotation.</title>
        <authorList>
            <consortium name="The Broad Institute Genomics Platform"/>
            <consortium name="The Broad Institute Genome Sequencing Center for Infectious Disease"/>
            <person name="Wu L."/>
            <person name="Ma J."/>
        </authorList>
    </citation>
    <scope>NUCLEOTIDE SEQUENCE [LARGE SCALE GENOMIC DNA]</scope>
    <source>
        <strain evidence="9">KACC 14058</strain>
    </source>
</reference>
<keyword evidence="5 6" id="KW-0238">DNA-binding</keyword>
<feature type="coiled-coil region" evidence="6">
    <location>
        <begin position="241"/>
        <end position="391"/>
    </location>
</feature>
<comment type="similarity">
    <text evidence="6">Belongs to the SMC family.</text>
</comment>
<dbReference type="InterPro" id="IPR011890">
    <property type="entry name" value="SMC_prok"/>
</dbReference>
<dbReference type="InterPro" id="IPR024704">
    <property type="entry name" value="SMC"/>
</dbReference>
<feature type="domain" description="SMC hinge" evidence="7">
    <location>
        <begin position="520"/>
        <end position="639"/>
    </location>
</feature>
<keyword evidence="1 6" id="KW-0963">Cytoplasm</keyword>
<feature type="coiled-coil region" evidence="6">
    <location>
        <begin position="427"/>
        <end position="461"/>
    </location>
</feature>
<feature type="coiled-coil region" evidence="6">
    <location>
        <begin position="681"/>
        <end position="862"/>
    </location>
</feature>
<comment type="caution">
    <text evidence="8">The sequence shown here is derived from an EMBL/GenBank/DDBJ whole genome shotgun (WGS) entry which is preliminary data.</text>
</comment>
<evidence type="ECO:0000256" key="4">
    <source>
        <dbReference type="ARBA" id="ARBA00023054"/>
    </source>
</evidence>
<feature type="binding site" evidence="6">
    <location>
        <begin position="32"/>
        <end position="39"/>
    </location>
    <ligand>
        <name>ATP</name>
        <dbReference type="ChEBI" id="CHEBI:30616"/>
    </ligand>
</feature>
<evidence type="ECO:0000313" key="8">
    <source>
        <dbReference type="EMBL" id="MFC4387370.1"/>
    </source>
</evidence>
<protein>
    <recommendedName>
        <fullName evidence="6">Chromosome partition protein Smc</fullName>
    </recommendedName>
</protein>
<dbReference type="NCBIfam" id="TIGR02168">
    <property type="entry name" value="SMC_prok_B"/>
    <property type="match status" value="1"/>
</dbReference>
<comment type="subunit">
    <text evidence="6">Homodimer.</text>
</comment>
<keyword evidence="9" id="KW-1185">Reference proteome</keyword>
<comment type="function">
    <text evidence="6">Required for chromosome condensation and partitioning.</text>
</comment>
<keyword evidence="2 6" id="KW-0547">Nucleotide-binding</keyword>
<dbReference type="InterPro" id="IPR010935">
    <property type="entry name" value="SMC_hinge"/>
</dbReference>
<evidence type="ECO:0000256" key="5">
    <source>
        <dbReference type="ARBA" id="ARBA00023125"/>
    </source>
</evidence>
<dbReference type="Gene3D" id="3.30.70.1620">
    <property type="match status" value="1"/>
</dbReference>
<dbReference type="SUPFAM" id="SSF52540">
    <property type="entry name" value="P-loop containing nucleoside triphosphate hydrolases"/>
    <property type="match status" value="1"/>
</dbReference>
<feature type="coiled-coil region" evidence="6">
    <location>
        <begin position="904"/>
        <end position="938"/>
    </location>
</feature>
<evidence type="ECO:0000256" key="2">
    <source>
        <dbReference type="ARBA" id="ARBA00022741"/>
    </source>
</evidence>
<dbReference type="SUPFAM" id="SSF75553">
    <property type="entry name" value="Smc hinge domain"/>
    <property type="match status" value="1"/>
</dbReference>
<dbReference type="Gene3D" id="3.40.50.300">
    <property type="entry name" value="P-loop containing nucleotide triphosphate hydrolases"/>
    <property type="match status" value="2"/>
</dbReference>
<evidence type="ECO:0000256" key="1">
    <source>
        <dbReference type="ARBA" id="ARBA00022490"/>
    </source>
</evidence>
<proteinExistence type="inferred from homology"/>
<comment type="domain">
    <text evidence="6">Contains large globular domains required for ATP hydrolysis at each terminus and a third globular domain forming a flexible hinge near the middle of the molecule. These domains are separated by coiled-coil structures.</text>
</comment>
<sequence length="1188" mass="137598">MYLQQIDTIGFKSFAERIKVDFVQGVTAVVGPNGSGKSNITDAIRWVLGEQSAKSLRGSKMEDIIFQGSENRKALNMAEVTLVLNNSDGRLPVDYKEVSVTRRVYRSGESEFLINKQSCRLKDITDLFLDSGLGREAFSIISQGKVEEILSSKSEERRIIFEEAAGVLKYKNRKKQAEYKLAETQENLNRVEDIIYEISGQLAPLEEQASIAKEYVSHKERLTEVEVGLLVKEITLFDMELTNAIKEIEQWKEAKERINIQANEKNNELLEQKKKLQQTDDTIQQLQDKLLEWTKSAEHLEGNKKIYHERLQHYSENKNNLELEISKLDTKIQEYKQLMQVESEKLKQLTTERKDTKIALDKIVSQLSKEKSTLEEDIESHKSDYIDLLNQQAAKRNEQTSIQNQLNRMKGKEDLHSTKWDDSLKQRKELEQSVNTYEEKLEKLKVSLEEMKCEVSSIEKKISVETNLVTDMEQKYYKGLQMIENLKSKKELLEDLKEDFQGFYAGVKEVLKARENNVLQGIHGAIPELVTFDDLYIDAMETALGAQAQHIVMENEKNAREAINWLKRTNKGRATFLPLTTMQSKSIPQHLFQQIKNEEGFIGIGSDLAQYDKKYEQVMKALLGNVIIAKTLKDANNLAAMTNRRYRIVTLEGDIVNPGGSMSGGAKQRKNQSLFTRERELSDINEKYIAYQKRIEDFEQQLHNQKTLLKELKIEQNEKQTNLTNLLTNYQNEESTYKEVKLSLEHLNQRLSIYDQDKLQQQEERNELVQRSTIIEKELSHIGMEISQIDEKVMQLTKELEEFELKEALLKQSHQELQIKFAELNTKLTNQKEKVEQVTNELNELYLNHEDKNDQLSKLEHVKKANQTPEEMNRQIQEVLSKVDETKLQLQVSRDQRFSIQQLIETIEIQIKNCNNEEQVLMEELQKVEIKKNRLEIDLDQRLDLLQHEYVMTFEKAKRDFKQPDDLEEAKEKVKLIKRAIDELGTVNLGAIDEYERIKERYDFLTKQQEDLVQAKRTLYEIIAEMDEEMTSRFSETFHQIKDEFSIVFQKLFGGGKAELCLTDPNHMLTTGVDIIAQPPGKKLQQLGLLSGGERALTAIALLFAILRIRPVPFCVLDEVEAALDEANVTRFATYLKKYSSDTQFIVITHRKGTMEEADVLYGVTMQESGVSRLVSVKLEETEELLEV</sequence>
<accession>A0ABV8VWH8</accession>
<keyword evidence="4 6" id="KW-0175">Coiled coil</keyword>
<name>A0ABV8VWH8_9BACI</name>
<evidence type="ECO:0000313" key="9">
    <source>
        <dbReference type="Proteomes" id="UP001595880"/>
    </source>
</evidence>
<feature type="coiled-coil region" evidence="6">
    <location>
        <begin position="167"/>
        <end position="194"/>
    </location>
</feature>
<evidence type="ECO:0000256" key="3">
    <source>
        <dbReference type="ARBA" id="ARBA00022840"/>
    </source>
</evidence>
<dbReference type="InterPro" id="IPR003395">
    <property type="entry name" value="RecF/RecN/SMC_N"/>
</dbReference>
<dbReference type="Pfam" id="PF06470">
    <property type="entry name" value="SMC_hinge"/>
    <property type="match status" value="1"/>
</dbReference>
<gene>
    <name evidence="6 8" type="primary">smc</name>
    <name evidence="8" type="ORF">ACFOZ1_06040</name>
</gene>
<dbReference type="PIRSF" id="PIRSF005719">
    <property type="entry name" value="SMC"/>
    <property type="match status" value="1"/>
</dbReference>
<dbReference type="RefSeq" id="WP_390197113.1">
    <property type="nucleotide sequence ID" value="NZ_JBHSDV010000001.1"/>
</dbReference>
<keyword evidence="3 6" id="KW-0067">ATP-binding</keyword>
<evidence type="ECO:0000259" key="7">
    <source>
        <dbReference type="SMART" id="SM00968"/>
    </source>
</evidence>
<dbReference type="CDD" id="cd03278">
    <property type="entry name" value="ABC_SMC_barmotin"/>
    <property type="match status" value="2"/>
</dbReference>
<feature type="coiled-coil region" evidence="6">
    <location>
        <begin position="967"/>
        <end position="1015"/>
    </location>
</feature>
<organism evidence="8 9">
    <name type="scientific">Gracilibacillus marinus</name>
    <dbReference type="NCBI Taxonomy" id="630535"/>
    <lineage>
        <taxon>Bacteria</taxon>
        <taxon>Bacillati</taxon>
        <taxon>Bacillota</taxon>
        <taxon>Bacilli</taxon>
        <taxon>Bacillales</taxon>
        <taxon>Bacillaceae</taxon>
        <taxon>Gracilibacillus</taxon>
    </lineage>
</organism>
<dbReference type="Proteomes" id="UP001595880">
    <property type="component" value="Unassembled WGS sequence"/>
</dbReference>
<dbReference type="SMART" id="SM00968">
    <property type="entry name" value="SMC_hinge"/>
    <property type="match status" value="1"/>
</dbReference>
<comment type="subcellular location">
    <subcellularLocation>
        <location evidence="6">Cytoplasm</location>
    </subcellularLocation>
</comment>
<dbReference type="PANTHER" id="PTHR43977">
    <property type="entry name" value="STRUCTURAL MAINTENANCE OF CHROMOSOMES PROTEIN 3"/>
    <property type="match status" value="1"/>
</dbReference>
<dbReference type="HAMAP" id="MF_01894">
    <property type="entry name" value="Smc_prok"/>
    <property type="match status" value="1"/>
</dbReference>